<proteinExistence type="predicted"/>
<sequence>MSACTPLYPARPPPQLHPTILASRRIKSTTGFTMTANACFPDITGGRVEFQPVPDRVCAHQSVGIVATAREVGSEGSHVIDHNSPCRN</sequence>
<dbReference type="AlphaFoldDB" id="A0A0R3UJI0"/>
<evidence type="ECO:0000313" key="1">
    <source>
        <dbReference type="EMBL" id="VDD81665.1"/>
    </source>
</evidence>
<reference evidence="1 2" key="1">
    <citation type="submission" date="2018-10" db="EMBL/GenBank/DDBJ databases">
        <authorList>
            <consortium name="Pathogen Informatics"/>
        </authorList>
    </citation>
    <scope>NUCLEOTIDE SEQUENCE [LARGE SCALE GENOMIC DNA]</scope>
</reference>
<organism evidence="3">
    <name type="scientific">Mesocestoides corti</name>
    <name type="common">Flatworm</name>
    <dbReference type="NCBI Taxonomy" id="53468"/>
    <lineage>
        <taxon>Eukaryota</taxon>
        <taxon>Metazoa</taxon>
        <taxon>Spiralia</taxon>
        <taxon>Lophotrochozoa</taxon>
        <taxon>Platyhelminthes</taxon>
        <taxon>Cestoda</taxon>
        <taxon>Eucestoda</taxon>
        <taxon>Cyclophyllidea</taxon>
        <taxon>Mesocestoididae</taxon>
        <taxon>Mesocestoides</taxon>
    </lineage>
</organism>
<dbReference type="EMBL" id="UXSR01005393">
    <property type="protein sequence ID" value="VDD81665.1"/>
    <property type="molecule type" value="Genomic_DNA"/>
</dbReference>
<dbReference type="WBParaSite" id="MCU_004288-RA">
    <property type="protein sequence ID" value="MCU_004288-RA"/>
    <property type="gene ID" value="MCU_004288"/>
</dbReference>
<gene>
    <name evidence="1" type="ORF">MCOS_LOCUS7668</name>
</gene>
<evidence type="ECO:0000313" key="3">
    <source>
        <dbReference type="WBParaSite" id="MCU_004288-RA"/>
    </source>
</evidence>
<dbReference type="Proteomes" id="UP000267029">
    <property type="component" value="Unassembled WGS sequence"/>
</dbReference>
<accession>A0A0R3UJI0</accession>
<keyword evidence="2" id="KW-1185">Reference proteome</keyword>
<name>A0A0R3UJI0_MESCO</name>
<protein>
    <submittedName>
        <fullName evidence="1 3">Uncharacterized protein</fullName>
    </submittedName>
</protein>
<evidence type="ECO:0000313" key="2">
    <source>
        <dbReference type="Proteomes" id="UP000267029"/>
    </source>
</evidence>
<reference evidence="3" key="2">
    <citation type="submission" date="2019-11" db="UniProtKB">
        <authorList>
            <consortium name="WormBaseParasite"/>
        </authorList>
    </citation>
    <scope>IDENTIFICATION</scope>
</reference>